<protein>
    <submittedName>
        <fullName evidence="2">Uncharacterized protein</fullName>
    </submittedName>
</protein>
<organism evidence="2 3">
    <name type="scientific">Pleurodeles waltl</name>
    <name type="common">Iberian ribbed newt</name>
    <dbReference type="NCBI Taxonomy" id="8319"/>
    <lineage>
        <taxon>Eukaryota</taxon>
        <taxon>Metazoa</taxon>
        <taxon>Chordata</taxon>
        <taxon>Craniata</taxon>
        <taxon>Vertebrata</taxon>
        <taxon>Euteleostomi</taxon>
        <taxon>Amphibia</taxon>
        <taxon>Batrachia</taxon>
        <taxon>Caudata</taxon>
        <taxon>Salamandroidea</taxon>
        <taxon>Salamandridae</taxon>
        <taxon>Pleurodelinae</taxon>
        <taxon>Pleurodeles</taxon>
    </lineage>
</organism>
<accession>A0AAV7TJ43</accession>
<dbReference type="AlphaFoldDB" id="A0AAV7TJ43"/>
<sequence length="101" mass="11017">MHFQLPRALAGAQSRASHRSQVAVPPTGRSTPGFKVSVYSQPGDPVLWQAPTHEEAIQTLHSQAHFSTPHSAAPQSSHIRAPRLQGQEPQYRLYEASSPSV</sequence>
<keyword evidence="3" id="KW-1185">Reference proteome</keyword>
<feature type="region of interest" description="Disordered" evidence="1">
    <location>
        <begin position="1"/>
        <end position="36"/>
    </location>
</feature>
<name>A0AAV7TJ43_PLEWA</name>
<feature type="compositionally biased region" description="Polar residues" evidence="1">
    <location>
        <begin position="64"/>
        <end position="78"/>
    </location>
</feature>
<comment type="caution">
    <text evidence="2">The sequence shown here is derived from an EMBL/GenBank/DDBJ whole genome shotgun (WGS) entry which is preliminary data.</text>
</comment>
<feature type="region of interest" description="Disordered" evidence="1">
    <location>
        <begin position="64"/>
        <end position="101"/>
    </location>
</feature>
<evidence type="ECO:0000313" key="3">
    <source>
        <dbReference type="Proteomes" id="UP001066276"/>
    </source>
</evidence>
<dbReference type="EMBL" id="JANPWB010000006">
    <property type="protein sequence ID" value="KAJ1175944.1"/>
    <property type="molecule type" value="Genomic_DNA"/>
</dbReference>
<gene>
    <name evidence="2" type="ORF">NDU88_001229</name>
</gene>
<dbReference type="Proteomes" id="UP001066276">
    <property type="component" value="Chromosome 3_2"/>
</dbReference>
<evidence type="ECO:0000313" key="2">
    <source>
        <dbReference type="EMBL" id="KAJ1175944.1"/>
    </source>
</evidence>
<proteinExistence type="predicted"/>
<evidence type="ECO:0000256" key="1">
    <source>
        <dbReference type="SAM" id="MobiDB-lite"/>
    </source>
</evidence>
<reference evidence="2" key="1">
    <citation type="journal article" date="2022" name="bioRxiv">
        <title>Sequencing and chromosome-scale assembly of the giantPleurodeles waltlgenome.</title>
        <authorList>
            <person name="Brown T."/>
            <person name="Elewa A."/>
            <person name="Iarovenko S."/>
            <person name="Subramanian E."/>
            <person name="Araus A.J."/>
            <person name="Petzold A."/>
            <person name="Susuki M."/>
            <person name="Suzuki K.-i.T."/>
            <person name="Hayashi T."/>
            <person name="Toyoda A."/>
            <person name="Oliveira C."/>
            <person name="Osipova E."/>
            <person name="Leigh N.D."/>
            <person name="Simon A."/>
            <person name="Yun M.H."/>
        </authorList>
    </citation>
    <scope>NUCLEOTIDE SEQUENCE</scope>
    <source>
        <strain evidence="2">20211129_DDA</strain>
        <tissue evidence="2">Liver</tissue>
    </source>
</reference>